<dbReference type="EMBL" id="BMZW01000060">
    <property type="protein sequence ID" value="GFZ63015.1"/>
    <property type="molecule type" value="Genomic_DNA"/>
</dbReference>
<proteinExistence type="predicted"/>
<protein>
    <recommendedName>
        <fullName evidence="1">Antitoxin FitA-like ribbon-helix-helix domain-containing protein</fullName>
    </recommendedName>
</protein>
<accession>A0A0P9Q0C2</accession>
<dbReference type="SUPFAM" id="SSF47598">
    <property type="entry name" value="Ribbon-helix-helix"/>
    <property type="match status" value="1"/>
</dbReference>
<reference evidence="2" key="3">
    <citation type="submission" date="2020-09" db="EMBL/GenBank/DDBJ databases">
        <title>Pseudomonas syringae pv. eriobotryae genome sequence causing loquat canker disease.</title>
        <authorList>
            <person name="Fukuda S."/>
            <person name="Tashiro H."/>
            <person name="Nagano Y."/>
        </authorList>
    </citation>
    <scope>NUCLEOTIDE SEQUENCE</scope>
    <source>
        <strain evidence="2">AM001</strain>
    </source>
</reference>
<evidence type="ECO:0000313" key="4">
    <source>
        <dbReference type="EMBL" id="RMM02344.1"/>
    </source>
</evidence>
<evidence type="ECO:0000313" key="2">
    <source>
        <dbReference type="EMBL" id="GFZ63015.1"/>
    </source>
</evidence>
<reference evidence="4 6" key="2">
    <citation type="submission" date="2018-08" db="EMBL/GenBank/DDBJ databases">
        <title>Recombination of ecologically and evolutionarily significant loci maintains genetic cohesion in the Pseudomonas syringae species complex.</title>
        <authorList>
            <person name="Dillon M."/>
            <person name="Thakur S."/>
            <person name="Almeida R.N.D."/>
            <person name="Weir B.S."/>
            <person name="Guttman D.S."/>
        </authorList>
    </citation>
    <scope>NUCLEOTIDE SEQUENCE [LARGE SCALE GENOMIC DNA]</scope>
    <source>
        <strain evidence="4 6">ICMP 8636</strain>
    </source>
</reference>
<comment type="caution">
    <text evidence="3">The sequence shown here is derived from an EMBL/GenBank/DDBJ whole genome shotgun (WGS) entry which is preliminary data.</text>
</comment>
<dbReference type="InterPro" id="IPR053853">
    <property type="entry name" value="FitA-like_RHH"/>
</dbReference>
<sequence>MARLSVRDFPDNLHQLLLQAAARHERSLEGETRFGLARYLESLEAPQPETASLCESWQRSTGQRLQKLFTRLREDHVFSWGERSDLPHLALALGETSPATLMNCIDGREALPFDLAKRIADRYSCSLEWLINGSSSMFPYPEVGGDYHEFFEPAVSGSGVSIKLVRLCTVEDSDGNPGPHDGTLLMFRCKDDKPNIASGYSGRFYLNDRMGGGGHGSLANFANFLNDNRSLQFSEYNCTAPIDNSMMWDHHPNYYLGFKHCSKASWLYPLLAGRSPSSIDWAQQHGYMSPKPKISYFHDLS</sequence>
<dbReference type="AlphaFoldDB" id="A0A0P9Q0C2"/>
<dbReference type="EMBL" id="RBOA01000122">
    <property type="protein sequence ID" value="RMM02344.1"/>
    <property type="molecule type" value="Genomic_DNA"/>
</dbReference>
<gene>
    <name evidence="3" type="ORF">ALO70_200159</name>
    <name evidence="4" type="ORF">ALQ86_00508</name>
    <name evidence="2" type="ORF">PSE10A_55260</name>
</gene>
<evidence type="ECO:0000313" key="6">
    <source>
        <dbReference type="Proteomes" id="UP000272627"/>
    </source>
</evidence>
<dbReference type="RefSeq" id="WP_183136548.1">
    <property type="nucleotide sequence ID" value="NZ_BMZW01000060.1"/>
</dbReference>
<evidence type="ECO:0000313" key="5">
    <source>
        <dbReference type="Proteomes" id="UP000050490"/>
    </source>
</evidence>
<dbReference type="EMBL" id="LJQI01000316">
    <property type="protein sequence ID" value="KPX24460.1"/>
    <property type="molecule type" value="Genomic_DNA"/>
</dbReference>
<dbReference type="PATRIC" id="fig|129137.4.peg.683"/>
<dbReference type="Pfam" id="PF22513">
    <property type="entry name" value="FitA-like_RHH"/>
    <property type="match status" value="1"/>
</dbReference>
<dbReference type="Proteomes" id="UP000630864">
    <property type="component" value="Unassembled WGS sequence"/>
</dbReference>
<organism evidence="3 5">
    <name type="scientific">Pseudomonas amygdali pv. eriobotryae</name>
    <dbReference type="NCBI Taxonomy" id="129137"/>
    <lineage>
        <taxon>Bacteria</taxon>
        <taxon>Pseudomonadati</taxon>
        <taxon>Pseudomonadota</taxon>
        <taxon>Gammaproteobacteria</taxon>
        <taxon>Pseudomonadales</taxon>
        <taxon>Pseudomonadaceae</taxon>
        <taxon>Pseudomonas</taxon>
        <taxon>Pseudomonas amygdali</taxon>
    </lineage>
</organism>
<dbReference type="GO" id="GO:0006355">
    <property type="term" value="P:regulation of DNA-templated transcription"/>
    <property type="evidence" value="ECO:0007669"/>
    <property type="project" value="InterPro"/>
</dbReference>
<reference evidence="3 5" key="1">
    <citation type="submission" date="2015-09" db="EMBL/GenBank/DDBJ databases">
        <title>Genome announcement of multiple Pseudomonas syringae strains.</title>
        <authorList>
            <person name="Thakur S."/>
            <person name="Wang P.W."/>
            <person name="Gong Y."/>
            <person name="Weir B.S."/>
            <person name="Guttman D.S."/>
        </authorList>
    </citation>
    <scope>NUCLEOTIDE SEQUENCE [LARGE SCALE GENOMIC DNA]</scope>
    <source>
        <strain evidence="3 5">ICMP4455</strain>
    </source>
</reference>
<evidence type="ECO:0000313" key="3">
    <source>
        <dbReference type="EMBL" id="KPX24460.1"/>
    </source>
</evidence>
<dbReference type="Proteomes" id="UP000272627">
    <property type="component" value="Unassembled WGS sequence"/>
</dbReference>
<evidence type="ECO:0000259" key="1">
    <source>
        <dbReference type="Pfam" id="PF22513"/>
    </source>
</evidence>
<dbReference type="Proteomes" id="UP000050490">
    <property type="component" value="Unassembled WGS sequence"/>
</dbReference>
<dbReference type="InterPro" id="IPR010985">
    <property type="entry name" value="Ribbon_hlx_hlx"/>
</dbReference>
<feature type="domain" description="Antitoxin FitA-like ribbon-helix-helix" evidence="1">
    <location>
        <begin position="2"/>
        <end position="38"/>
    </location>
</feature>
<name>A0A0P9Q0C2_PSEA0</name>